<dbReference type="PANTHER" id="PTHR26450:SF59">
    <property type="entry name" value="OLFACTORY RECEPTOR"/>
    <property type="match status" value="1"/>
</dbReference>
<evidence type="ECO:0000256" key="1">
    <source>
        <dbReference type="ARBA" id="ARBA00004141"/>
    </source>
</evidence>
<evidence type="ECO:0000256" key="2">
    <source>
        <dbReference type="ARBA" id="ARBA00022606"/>
    </source>
</evidence>
<name>A0A7J7F268_DICBM</name>
<dbReference type="Pfam" id="PF13853">
    <property type="entry name" value="7tm_4"/>
    <property type="match status" value="1"/>
</dbReference>
<organism evidence="8 9">
    <name type="scientific">Diceros bicornis minor</name>
    <name type="common">South-central black rhinoceros</name>
    <dbReference type="NCBI Taxonomy" id="77932"/>
    <lineage>
        <taxon>Eukaryota</taxon>
        <taxon>Metazoa</taxon>
        <taxon>Chordata</taxon>
        <taxon>Craniata</taxon>
        <taxon>Vertebrata</taxon>
        <taxon>Euteleostomi</taxon>
        <taxon>Mammalia</taxon>
        <taxon>Eutheria</taxon>
        <taxon>Laurasiatheria</taxon>
        <taxon>Perissodactyla</taxon>
        <taxon>Rhinocerotidae</taxon>
        <taxon>Diceros</taxon>
    </lineage>
</organism>
<dbReference type="AlphaFoldDB" id="A0A7J7F268"/>
<evidence type="ECO:0000313" key="8">
    <source>
        <dbReference type="EMBL" id="KAF5922103.1"/>
    </source>
</evidence>
<evidence type="ECO:0000256" key="5">
    <source>
        <dbReference type="ARBA" id="ARBA00022989"/>
    </source>
</evidence>
<evidence type="ECO:0000256" key="7">
    <source>
        <dbReference type="ARBA" id="ARBA00023224"/>
    </source>
</evidence>
<dbReference type="Proteomes" id="UP000551758">
    <property type="component" value="Unassembled WGS sequence"/>
</dbReference>
<evidence type="ECO:0000256" key="6">
    <source>
        <dbReference type="ARBA" id="ARBA00023136"/>
    </source>
</evidence>
<protein>
    <submittedName>
        <fullName evidence="8">Uncharacterized protein</fullName>
    </submittedName>
</protein>
<dbReference type="GO" id="GO:0007186">
    <property type="term" value="P:G protein-coupled receptor signaling pathway"/>
    <property type="evidence" value="ECO:0007669"/>
    <property type="project" value="InterPro"/>
</dbReference>
<comment type="caution">
    <text evidence="8">The sequence shown here is derived from an EMBL/GenBank/DDBJ whole genome shotgun (WGS) entry which is preliminary data.</text>
</comment>
<reference evidence="8 9" key="1">
    <citation type="journal article" date="2020" name="Mol. Biol. Evol.">
        <title>Interspecific Gene Flow and the Evolution of Specialization in Black and White Rhinoceros.</title>
        <authorList>
            <person name="Moodley Y."/>
            <person name="Westbury M.V."/>
            <person name="Russo I.M."/>
            <person name="Gopalakrishnan S."/>
            <person name="Rakotoarivelo A."/>
            <person name="Olsen R.A."/>
            <person name="Prost S."/>
            <person name="Tunstall T."/>
            <person name="Ryder O.A."/>
            <person name="Dalen L."/>
            <person name="Bruford M.W."/>
        </authorList>
    </citation>
    <scope>NUCLEOTIDE SEQUENCE [LARGE SCALE GENOMIC DNA]</scope>
    <source>
        <strain evidence="8">SBR-YM</strain>
        <tissue evidence="8">Skin</tissue>
    </source>
</reference>
<keyword evidence="5" id="KW-1133">Transmembrane helix</keyword>
<dbReference type="EMBL" id="JACDTQ010001533">
    <property type="protein sequence ID" value="KAF5922103.1"/>
    <property type="molecule type" value="Genomic_DNA"/>
</dbReference>
<evidence type="ECO:0000256" key="3">
    <source>
        <dbReference type="ARBA" id="ARBA00022692"/>
    </source>
</evidence>
<dbReference type="GO" id="GO:0004984">
    <property type="term" value="F:olfactory receptor activity"/>
    <property type="evidence" value="ECO:0007669"/>
    <property type="project" value="InterPro"/>
</dbReference>
<keyword evidence="4" id="KW-0552">Olfaction</keyword>
<dbReference type="PANTHER" id="PTHR26450">
    <property type="entry name" value="OLFACTORY RECEPTOR 56B1-RELATED"/>
    <property type="match status" value="1"/>
</dbReference>
<evidence type="ECO:0000256" key="4">
    <source>
        <dbReference type="ARBA" id="ARBA00022725"/>
    </source>
</evidence>
<dbReference type="InterPro" id="IPR050402">
    <property type="entry name" value="OR51/52/56-like"/>
</dbReference>
<evidence type="ECO:0000313" key="9">
    <source>
        <dbReference type="Proteomes" id="UP000551758"/>
    </source>
</evidence>
<keyword evidence="2" id="KW-0716">Sensory transduction</keyword>
<dbReference type="InterPro" id="IPR000725">
    <property type="entry name" value="Olfact_rcpt"/>
</dbReference>
<comment type="subcellular location">
    <subcellularLocation>
        <location evidence="1">Membrane</location>
        <topology evidence="1">Multi-pass membrane protein</topology>
    </subcellularLocation>
</comment>
<accession>A0A7J7F268</accession>
<proteinExistence type="predicted"/>
<keyword evidence="6" id="KW-0472">Membrane</keyword>
<keyword evidence="9" id="KW-1185">Reference proteome</keyword>
<dbReference type="SUPFAM" id="SSF81321">
    <property type="entry name" value="Family A G protein-coupled receptor-like"/>
    <property type="match status" value="1"/>
</dbReference>
<sequence length="221" mass="25748">MVLDLGLIGTSYIKILQAVFRLSSQNARSKALGTCAAHICTILVSYTPALNKRMPLHGKLSSEDSYKYSDVRECDKDYVQPKYTESHEETIDLVDSNIFCCQLHDGHVLTITKTLLILKPRVRELLYHRHRKQRKFNSRLQLQLQPQNSILFCYLKKKKEQREEEEICEIWAEISGDQQNIINPPVYGVKTKQIRDQSIALFFPNKTISEIKIFKYKLMLK</sequence>
<keyword evidence="7" id="KW-0807">Transducer</keyword>
<keyword evidence="3" id="KW-0812">Transmembrane</keyword>
<dbReference type="GO" id="GO:0005886">
    <property type="term" value="C:plasma membrane"/>
    <property type="evidence" value="ECO:0007669"/>
    <property type="project" value="TreeGrafter"/>
</dbReference>
<gene>
    <name evidence="8" type="ORF">HPG69_006217</name>
</gene>